<comment type="caution">
    <text evidence="9">The sequence shown here is derived from an EMBL/GenBank/DDBJ whole genome shotgun (WGS) entry which is preliminary data.</text>
</comment>
<evidence type="ECO:0000259" key="8">
    <source>
        <dbReference type="Pfam" id="PF06808"/>
    </source>
</evidence>
<dbReference type="InterPro" id="IPR004681">
    <property type="entry name" value="TRAP_DctM"/>
</dbReference>
<dbReference type="OrthoDB" id="9796052at2"/>
<feature type="transmembrane region" description="Helical" evidence="7">
    <location>
        <begin position="277"/>
        <end position="299"/>
    </location>
</feature>
<name>A0A4R3VCF4_9BURK</name>
<feature type="transmembrane region" description="Helical" evidence="7">
    <location>
        <begin position="54"/>
        <end position="75"/>
    </location>
</feature>
<accession>A0A4R3VCF4</accession>
<reference evidence="9 10" key="1">
    <citation type="submission" date="2019-03" db="EMBL/GenBank/DDBJ databases">
        <title>Genomic Encyclopedia of Type Strains, Phase IV (KMG-IV): sequencing the most valuable type-strain genomes for metagenomic binning, comparative biology and taxonomic classification.</title>
        <authorList>
            <person name="Goeker M."/>
        </authorList>
    </citation>
    <scope>NUCLEOTIDE SEQUENCE [LARGE SCALE GENOMIC DNA]</scope>
    <source>
        <strain evidence="9 10">DSM 100048</strain>
    </source>
</reference>
<comment type="caution">
    <text evidence="7">Lacks conserved residue(s) required for the propagation of feature annotation.</text>
</comment>
<dbReference type="AlphaFoldDB" id="A0A4R3VCF4"/>
<dbReference type="Pfam" id="PF06808">
    <property type="entry name" value="DctM"/>
    <property type="match status" value="1"/>
</dbReference>
<sequence>MLSTTVILLLSLLALSVAAAASVGILGLALSELFSPLPLANAIGELAWGTSAEFLLVAIPLYVLMGELLVSSGVAGRMYGAVSKWVSWLPGGLMNANIGASALFSATSGSSVATAATISTLALPEQRKAGYNAPLFLGSIAAGGTLGILIPPSINMIVFALIANVSVPKLYLAATLPAVVLMSLFMLAIIGACMVRPGLAGERPVVTWRERIESLPHLVPPLAIFVLVIGVIYGGIATASESAALGVIAALLLAWYKKALTIATLRRAFESTMRTTGMIILITLSAFFLNFVLSSIGLTTMLVEFVTSMELSALGTMLAIILFYILLGCFMDTLAMLVTTAPLTVPIVVALGFDPIWFGVMLILLCEMGQLTPPFGMNLFVVHSIRGEGKFIDVIYGALPFCLILLLMLGILLAFPQLALWLPLQMSSVS</sequence>
<keyword evidence="10" id="KW-1185">Reference proteome</keyword>
<feature type="transmembrane region" description="Helical" evidence="7">
    <location>
        <begin position="170"/>
        <end position="195"/>
    </location>
</feature>
<evidence type="ECO:0000256" key="4">
    <source>
        <dbReference type="ARBA" id="ARBA00022692"/>
    </source>
</evidence>
<evidence type="ECO:0000313" key="9">
    <source>
        <dbReference type="EMBL" id="TCV03007.1"/>
    </source>
</evidence>
<dbReference type="PANTHER" id="PTHR33362">
    <property type="entry name" value="SIALIC ACID TRAP TRANSPORTER PERMEASE PROTEIN SIAT-RELATED"/>
    <property type="match status" value="1"/>
</dbReference>
<evidence type="ECO:0000256" key="1">
    <source>
        <dbReference type="ARBA" id="ARBA00004429"/>
    </source>
</evidence>
<dbReference type="GO" id="GO:0005886">
    <property type="term" value="C:plasma membrane"/>
    <property type="evidence" value="ECO:0007669"/>
    <property type="project" value="UniProtKB-SubCell"/>
</dbReference>
<evidence type="ECO:0000256" key="2">
    <source>
        <dbReference type="ARBA" id="ARBA00022475"/>
    </source>
</evidence>
<dbReference type="PIRSF" id="PIRSF006066">
    <property type="entry name" value="HI0050"/>
    <property type="match status" value="1"/>
</dbReference>
<dbReference type="GO" id="GO:0022857">
    <property type="term" value="F:transmembrane transporter activity"/>
    <property type="evidence" value="ECO:0007669"/>
    <property type="project" value="UniProtKB-UniRule"/>
</dbReference>
<evidence type="ECO:0000256" key="5">
    <source>
        <dbReference type="ARBA" id="ARBA00022989"/>
    </source>
</evidence>
<feature type="transmembrane region" description="Helical" evidence="7">
    <location>
        <begin position="305"/>
        <end position="327"/>
    </location>
</feature>
<evidence type="ECO:0000256" key="7">
    <source>
        <dbReference type="RuleBase" id="RU369079"/>
    </source>
</evidence>
<protein>
    <recommendedName>
        <fullName evidence="7">TRAP transporter large permease protein</fullName>
    </recommendedName>
</protein>
<keyword evidence="5 7" id="KW-1133">Transmembrane helix</keyword>
<gene>
    <name evidence="9" type="ORF">EV686_101469</name>
</gene>
<evidence type="ECO:0000256" key="6">
    <source>
        <dbReference type="ARBA" id="ARBA00023136"/>
    </source>
</evidence>
<keyword evidence="7" id="KW-0813">Transport</keyword>
<feature type="domain" description="TRAP C4-dicarboxylate transport system permease DctM subunit" evidence="8">
    <location>
        <begin position="6"/>
        <end position="418"/>
    </location>
</feature>
<comment type="similarity">
    <text evidence="7">Belongs to the TRAP transporter large permease family.</text>
</comment>
<dbReference type="RefSeq" id="WP_132473033.1">
    <property type="nucleotide sequence ID" value="NZ_JBHRVM010000001.1"/>
</dbReference>
<dbReference type="PANTHER" id="PTHR33362:SF5">
    <property type="entry name" value="C4-DICARBOXYLATE TRAP TRANSPORTER LARGE PERMEASE PROTEIN DCTM"/>
    <property type="match status" value="1"/>
</dbReference>
<keyword evidence="6 7" id="KW-0472">Membrane</keyword>
<feature type="transmembrane region" description="Helical" evidence="7">
    <location>
        <begin position="394"/>
        <end position="415"/>
    </location>
</feature>
<feature type="transmembrane region" description="Helical" evidence="7">
    <location>
        <begin position="334"/>
        <end position="353"/>
    </location>
</feature>
<feature type="transmembrane region" description="Helical" evidence="7">
    <location>
        <begin position="239"/>
        <end position="256"/>
    </location>
</feature>
<keyword evidence="2" id="KW-1003">Cell membrane</keyword>
<organism evidence="9 10">
    <name type="scientific">Paracandidimonas soli</name>
    <dbReference type="NCBI Taxonomy" id="1917182"/>
    <lineage>
        <taxon>Bacteria</taxon>
        <taxon>Pseudomonadati</taxon>
        <taxon>Pseudomonadota</taxon>
        <taxon>Betaproteobacteria</taxon>
        <taxon>Burkholderiales</taxon>
        <taxon>Alcaligenaceae</taxon>
        <taxon>Paracandidimonas</taxon>
    </lineage>
</organism>
<keyword evidence="3 7" id="KW-0997">Cell inner membrane</keyword>
<evidence type="ECO:0000313" key="10">
    <source>
        <dbReference type="Proteomes" id="UP000294692"/>
    </source>
</evidence>
<keyword evidence="4 7" id="KW-0812">Transmembrane</keyword>
<feature type="transmembrane region" description="Helical" evidence="7">
    <location>
        <begin position="359"/>
        <end position="382"/>
    </location>
</feature>
<comment type="subcellular location">
    <subcellularLocation>
        <location evidence="1 7">Cell inner membrane</location>
        <topology evidence="1 7">Multi-pass membrane protein</topology>
    </subcellularLocation>
</comment>
<comment type="function">
    <text evidence="7">Part of the tripartite ATP-independent periplasmic (TRAP) transport system.</text>
</comment>
<comment type="subunit">
    <text evidence="7">The complex comprises the extracytoplasmic solute receptor protein and the two transmembrane proteins.</text>
</comment>
<dbReference type="InterPro" id="IPR010656">
    <property type="entry name" value="DctM"/>
</dbReference>
<dbReference type="Proteomes" id="UP000294692">
    <property type="component" value="Unassembled WGS sequence"/>
</dbReference>
<dbReference type="EMBL" id="SMBX01000001">
    <property type="protein sequence ID" value="TCV03007.1"/>
    <property type="molecule type" value="Genomic_DNA"/>
</dbReference>
<feature type="transmembrane region" description="Helical" evidence="7">
    <location>
        <begin position="215"/>
        <end position="233"/>
    </location>
</feature>
<feature type="transmembrane region" description="Helical" evidence="7">
    <location>
        <begin position="135"/>
        <end position="164"/>
    </location>
</feature>
<proteinExistence type="inferred from homology"/>
<dbReference type="NCBIfam" id="TIGR00786">
    <property type="entry name" value="dctM"/>
    <property type="match status" value="1"/>
</dbReference>
<evidence type="ECO:0000256" key="3">
    <source>
        <dbReference type="ARBA" id="ARBA00022519"/>
    </source>
</evidence>